<gene>
    <name evidence="1" type="ORF">SAMN05444377_10830</name>
</gene>
<sequence>MNQIIKFSLCFYVFLSSQNYLDKIQDKEMDEVFKSWNTSTINSIEKQISQAKNETFKYVCENRKKSLKGYWEIDEFNQVNINSIRYEFLNKIIRFKNSNDFYVIEANKSGEYVTIQNYLIYKKNKKVEIFRFEYIKGEGWKLMEKFSIKGNVEITPEKYYLEFGSGVNHSDVIITHFANKCVDESYYYVYSTMGNFSLLFNFL</sequence>
<evidence type="ECO:0000313" key="2">
    <source>
        <dbReference type="Proteomes" id="UP000184147"/>
    </source>
</evidence>
<name>A0A1M5BCG7_9FLAO</name>
<protein>
    <submittedName>
        <fullName evidence="1">Uncharacterized protein</fullName>
    </submittedName>
</protein>
<dbReference type="RefSeq" id="WP_073363239.1">
    <property type="nucleotide sequence ID" value="NZ_FQVQ01000008.1"/>
</dbReference>
<dbReference type="Proteomes" id="UP000184147">
    <property type="component" value="Unassembled WGS sequence"/>
</dbReference>
<accession>A0A1M5BCG7</accession>
<organism evidence="1 2">
    <name type="scientific">Flavobacterium fontis</name>
    <dbReference type="NCBI Taxonomy" id="1124188"/>
    <lineage>
        <taxon>Bacteria</taxon>
        <taxon>Pseudomonadati</taxon>
        <taxon>Bacteroidota</taxon>
        <taxon>Flavobacteriia</taxon>
        <taxon>Flavobacteriales</taxon>
        <taxon>Flavobacteriaceae</taxon>
        <taxon>Flavobacterium</taxon>
    </lineage>
</organism>
<keyword evidence="2" id="KW-1185">Reference proteome</keyword>
<reference evidence="1 2" key="1">
    <citation type="submission" date="2016-11" db="EMBL/GenBank/DDBJ databases">
        <authorList>
            <person name="Jaros S."/>
            <person name="Januszkiewicz K."/>
            <person name="Wedrychowicz H."/>
        </authorList>
    </citation>
    <scope>NUCLEOTIDE SEQUENCE [LARGE SCALE GENOMIC DNA]</scope>
    <source>
        <strain evidence="1 2">DSM 25660</strain>
    </source>
</reference>
<proteinExistence type="predicted"/>
<dbReference type="AlphaFoldDB" id="A0A1M5BCG7"/>
<dbReference type="OrthoDB" id="1334361at2"/>
<dbReference type="STRING" id="1124188.SAMN05444377_10830"/>
<evidence type="ECO:0000313" key="1">
    <source>
        <dbReference type="EMBL" id="SHF40261.1"/>
    </source>
</evidence>
<dbReference type="EMBL" id="FQVQ01000008">
    <property type="protein sequence ID" value="SHF40261.1"/>
    <property type="molecule type" value="Genomic_DNA"/>
</dbReference>